<feature type="region of interest" description="Disordered" evidence="17">
    <location>
        <begin position="269"/>
        <end position="406"/>
    </location>
</feature>
<evidence type="ECO:0000256" key="11">
    <source>
        <dbReference type="ARBA" id="ARBA00025034"/>
    </source>
</evidence>
<evidence type="ECO:0000256" key="4">
    <source>
        <dbReference type="ARBA" id="ARBA00022448"/>
    </source>
</evidence>
<comment type="subunit">
    <text evidence="12">Interacts with the Sec translocase complex via SecD. Specifically interacts with transmembrane segments of nascent integral membrane proteins during membrane integration.</text>
</comment>
<dbReference type="AlphaFoldDB" id="A0A1I5EV33"/>
<dbReference type="Proteomes" id="UP000199614">
    <property type="component" value="Unassembled WGS sequence"/>
</dbReference>
<dbReference type="NCBIfam" id="TIGR03592">
    <property type="entry name" value="yidC_oxa1_cterm"/>
    <property type="match status" value="1"/>
</dbReference>
<evidence type="ECO:0000313" key="21">
    <source>
        <dbReference type="Proteomes" id="UP000199614"/>
    </source>
</evidence>
<evidence type="ECO:0000256" key="13">
    <source>
        <dbReference type="ARBA" id="ARBA00031538"/>
    </source>
</evidence>
<dbReference type="OrthoDB" id="9780552at2"/>
<evidence type="ECO:0000256" key="5">
    <source>
        <dbReference type="ARBA" id="ARBA00022475"/>
    </source>
</evidence>
<dbReference type="Pfam" id="PF02096">
    <property type="entry name" value="60KD_IMP"/>
    <property type="match status" value="1"/>
</dbReference>
<dbReference type="NCBIfam" id="NF002899">
    <property type="entry name" value="PRK03449.1"/>
    <property type="match status" value="1"/>
</dbReference>
<evidence type="ECO:0000256" key="3">
    <source>
        <dbReference type="ARBA" id="ARBA00015325"/>
    </source>
</evidence>
<dbReference type="STRING" id="260086.SAMN05216207_103316"/>
<dbReference type="EMBL" id="FOUY01000033">
    <property type="protein sequence ID" value="SFO15226.1"/>
    <property type="molecule type" value="Genomic_DNA"/>
</dbReference>
<dbReference type="InterPro" id="IPR047196">
    <property type="entry name" value="YidC_ALB_C"/>
</dbReference>
<accession>A0A1I5EV33</accession>
<keyword evidence="6 16" id="KW-0812">Transmembrane</keyword>
<organism evidence="20 21">
    <name type="scientific">Pseudonocardia ammonioxydans</name>
    <dbReference type="NCBI Taxonomy" id="260086"/>
    <lineage>
        <taxon>Bacteria</taxon>
        <taxon>Bacillati</taxon>
        <taxon>Actinomycetota</taxon>
        <taxon>Actinomycetes</taxon>
        <taxon>Pseudonocardiales</taxon>
        <taxon>Pseudonocardiaceae</taxon>
        <taxon>Pseudonocardia</taxon>
    </lineage>
</organism>
<evidence type="ECO:0000256" key="9">
    <source>
        <dbReference type="ARBA" id="ARBA00023136"/>
    </source>
</evidence>
<feature type="compositionally biased region" description="Low complexity" evidence="17">
    <location>
        <begin position="359"/>
        <end position="379"/>
    </location>
</feature>
<evidence type="ECO:0000256" key="2">
    <source>
        <dbReference type="ARBA" id="ARBA00010527"/>
    </source>
</evidence>
<feature type="transmembrane region" description="Helical" evidence="18">
    <location>
        <begin position="30"/>
        <end position="51"/>
    </location>
</feature>
<keyword evidence="9 18" id="KW-0472">Membrane</keyword>
<dbReference type="PANTHER" id="PTHR12428:SF65">
    <property type="entry name" value="CYTOCHROME C OXIDASE ASSEMBLY PROTEIN COX18, MITOCHONDRIAL"/>
    <property type="match status" value="1"/>
</dbReference>
<evidence type="ECO:0000256" key="7">
    <source>
        <dbReference type="ARBA" id="ARBA00022927"/>
    </source>
</evidence>
<keyword evidence="7" id="KW-0653">Protein transport</keyword>
<evidence type="ECO:0000256" key="15">
    <source>
        <dbReference type="ARBA" id="ARBA00033342"/>
    </source>
</evidence>
<feature type="transmembrane region" description="Helical" evidence="18">
    <location>
        <begin position="219"/>
        <end position="244"/>
    </location>
</feature>
<feature type="transmembrane region" description="Helical" evidence="18">
    <location>
        <begin position="173"/>
        <end position="191"/>
    </location>
</feature>
<comment type="similarity">
    <text evidence="2">Belongs to the OXA1/ALB3/YidC family. Type 1 subfamily.</text>
</comment>
<feature type="domain" description="Membrane insertase YidC/Oxa/ALB C-terminal" evidence="19">
    <location>
        <begin position="32"/>
        <end position="258"/>
    </location>
</feature>
<evidence type="ECO:0000256" key="16">
    <source>
        <dbReference type="RuleBase" id="RU003945"/>
    </source>
</evidence>
<dbReference type="InterPro" id="IPR028055">
    <property type="entry name" value="YidC/Oxa/ALB_C"/>
</dbReference>
<dbReference type="InterPro" id="IPR001708">
    <property type="entry name" value="YidC/ALB3/OXA1/COX18"/>
</dbReference>
<keyword evidence="8 18" id="KW-1133">Transmembrane helix</keyword>
<evidence type="ECO:0000313" key="20">
    <source>
        <dbReference type="EMBL" id="SFO15226.1"/>
    </source>
</evidence>
<dbReference type="GO" id="GO:0015031">
    <property type="term" value="P:protein transport"/>
    <property type="evidence" value="ECO:0007669"/>
    <property type="project" value="UniProtKB-KW"/>
</dbReference>
<reference evidence="20 21" key="1">
    <citation type="submission" date="2016-10" db="EMBL/GenBank/DDBJ databases">
        <authorList>
            <person name="de Groot N.N."/>
        </authorList>
    </citation>
    <scope>NUCLEOTIDE SEQUENCE [LARGE SCALE GENOMIC DNA]</scope>
    <source>
        <strain evidence="20 21">CGMCC 4.1877</strain>
    </source>
</reference>
<evidence type="ECO:0000256" key="8">
    <source>
        <dbReference type="ARBA" id="ARBA00022989"/>
    </source>
</evidence>
<keyword evidence="21" id="KW-1185">Reference proteome</keyword>
<evidence type="ECO:0000256" key="14">
    <source>
        <dbReference type="ARBA" id="ARBA00033245"/>
    </source>
</evidence>
<feature type="compositionally biased region" description="Low complexity" evidence="17">
    <location>
        <begin position="315"/>
        <end position="345"/>
    </location>
</feature>
<keyword evidence="5" id="KW-1003">Cell membrane</keyword>
<evidence type="ECO:0000256" key="17">
    <source>
        <dbReference type="SAM" id="MobiDB-lite"/>
    </source>
</evidence>
<keyword evidence="10" id="KW-0143">Chaperone</keyword>
<dbReference type="RefSeq" id="WP_093350702.1">
    <property type="nucleotide sequence ID" value="NZ_FOUY01000033.1"/>
</dbReference>
<comment type="subcellular location">
    <subcellularLocation>
        <location evidence="1">Cell membrane</location>
        <topology evidence="1">Multi-pass membrane protein</topology>
    </subcellularLocation>
    <subcellularLocation>
        <location evidence="16">Membrane</location>
        <topology evidence="16">Multi-pass membrane protein</topology>
    </subcellularLocation>
</comment>
<evidence type="ECO:0000256" key="1">
    <source>
        <dbReference type="ARBA" id="ARBA00004651"/>
    </source>
</evidence>
<comment type="function">
    <text evidence="11">Required for the insertion and/or proper folding and/or complex formation of integral membrane proteins into the membrane. Involved in integration of membrane proteins that insert both dependently and independently of the Sec translocase complex, as well as at least some lipoproteins. Aids folding of multispanning membrane proteins.</text>
</comment>
<evidence type="ECO:0000256" key="12">
    <source>
        <dbReference type="ARBA" id="ARBA00026028"/>
    </source>
</evidence>
<gene>
    <name evidence="20" type="ORF">SAMN05216207_103316</name>
</gene>
<dbReference type="GO" id="GO:0051205">
    <property type="term" value="P:protein insertion into membrane"/>
    <property type="evidence" value="ECO:0007669"/>
    <property type="project" value="TreeGrafter"/>
</dbReference>
<keyword evidence="4" id="KW-0813">Transport</keyword>
<evidence type="ECO:0000259" key="19">
    <source>
        <dbReference type="Pfam" id="PF02096"/>
    </source>
</evidence>
<proteinExistence type="inferred from homology"/>
<sequence length="406" mass="44481">MLDFIYYPVSFIMWVWHKVFGFVLGEDNGFAWALSVVFLVFTLRLILYKPFVTQVRSMRKMQEMAPEMQKLRKKYANDRQKLATEMQKLQQQNGANPLMGCLPILVQIPVFIGLFHVLREFKPGKTENYFFNAQENASFVESNLLGSKLGSAIWPLQNTASVEALGGNYLSQWLVMIPLMIMAGVFTHITARHSVARQQAQIAAGTTASNPQTEIMQKLMLYVFPIGVVVGAPFLPLAVLFYWVSNNLWTLWQQHHVYKKIDAEDAEKQEKAAESAKALAPRPGQKPVRKNGRTAPKDATTVDEQVDAEPAGSPDAASADTAGVDATDTAADATAGDSPAGDGASRNGSAQNGPAQNGSPQNSSTQNRSNQNGSTRNGSGKNGAKKPGAKPVQRRQGAKSKRGKRR</sequence>
<dbReference type="PANTHER" id="PTHR12428">
    <property type="entry name" value="OXA1"/>
    <property type="match status" value="1"/>
</dbReference>
<feature type="transmembrane region" description="Helical" evidence="18">
    <location>
        <begin position="98"/>
        <end position="118"/>
    </location>
</feature>
<protein>
    <recommendedName>
        <fullName evidence="3">Membrane protein insertase YidC</fullName>
    </recommendedName>
    <alternativeName>
        <fullName evidence="15">Foldase YidC</fullName>
    </alternativeName>
    <alternativeName>
        <fullName evidence="14">Membrane integrase YidC</fullName>
    </alternativeName>
    <alternativeName>
        <fullName evidence="13">Membrane protein YidC</fullName>
    </alternativeName>
</protein>
<dbReference type="GO" id="GO:0005886">
    <property type="term" value="C:plasma membrane"/>
    <property type="evidence" value="ECO:0007669"/>
    <property type="project" value="UniProtKB-SubCell"/>
</dbReference>
<evidence type="ECO:0000256" key="18">
    <source>
        <dbReference type="SAM" id="Phobius"/>
    </source>
</evidence>
<name>A0A1I5EV33_PSUAM</name>
<feature type="compositionally biased region" description="Polar residues" evidence="17">
    <location>
        <begin position="346"/>
        <end position="358"/>
    </location>
</feature>
<feature type="compositionally biased region" description="Basic residues" evidence="17">
    <location>
        <begin position="383"/>
        <end position="406"/>
    </location>
</feature>
<evidence type="ECO:0000256" key="6">
    <source>
        <dbReference type="ARBA" id="ARBA00022692"/>
    </source>
</evidence>
<dbReference type="CDD" id="cd20070">
    <property type="entry name" value="5TM_YidC_Alb3"/>
    <property type="match status" value="1"/>
</dbReference>
<dbReference type="GO" id="GO:0032977">
    <property type="term" value="F:membrane insertase activity"/>
    <property type="evidence" value="ECO:0007669"/>
    <property type="project" value="InterPro"/>
</dbReference>
<evidence type="ECO:0000256" key="10">
    <source>
        <dbReference type="ARBA" id="ARBA00023186"/>
    </source>
</evidence>